<sequence length="214" mass="22933">MSDPKPQFKPQIIDVAILVDAPRIIYHYGSNKAKDNLKFSDYTQLGTKGMGVGYVYMATTWWDAQGEGGSELDVFGTKGNTIRWRMQTLSMGGRADGSLDATAPVAYQAFIRGFVISQGETCITAPVQKTETVDSWGGDEDGKVIRKKVVDVYWEAEVVQPGAVIYHTPFNIFCNCPGCSDNGDGGDDNGTGGGGGGGNGCGGYQHDPWITAQQ</sequence>
<dbReference type="InterPro" id="IPR021087">
    <property type="entry name" value="Uncharacterised_PixA/AidA"/>
</dbReference>
<reference evidence="1 2" key="1">
    <citation type="journal article" date="2020" name="Int. J. Syst. Evol. Microbiol.">
        <title>Paraburkholderia madseniana sp. nov., a phenolic acid-degrading bacterium isolated from acidic forest soil.</title>
        <authorList>
            <person name="Wilhelm R.C."/>
            <person name="Murphy S.J.L."/>
            <person name="Feriancek N.M."/>
            <person name="Karasz D.C."/>
            <person name="DeRito C.M."/>
            <person name="Newman J.D."/>
            <person name="Buckley D.H."/>
        </authorList>
    </citation>
    <scope>NUCLEOTIDE SEQUENCE [LARGE SCALE GENOMIC DNA]</scope>
    <source>
        <strain evidence="1 2">RP11</strain>
    </source>
</reference>
<dbReference type="InterPro" id="IPR038712">
    <property type="entry name" value="PixA-like_sf"/>
</dbReference>
<dbReference type="EMBL" id="VOSW01000151">
    <property type="protein sequence ID" value="KAE8754032.1"/>
    <property type="molecule type" value="Genomic_DNA"/>
</dbReference>
<dbReference type="Proteomes" id="UP000463700">
    <property type="component" value="Unassembled WGS sequence"/>
</dbReference>
<organism evidence="1 2">
    <name type="scientific">Paraburkholderia madseniana</name>
    <dbReference type="NCBI Taxonomy" id="2599607"/>
    <lineage>
        <taxon>Bacteria</taxon>
        <taxon>Pseudomonadati</taxon>
        <taxon>Pseudomonadota</taxon>
        <taxon>Betaproteobacteria</taxon>
        <taxon>Burkholderiales</taxon>
        <taxon>Burkholderiaceae</taxon>
        <taxon>Paraburkholderia</taxon>
    </lineage>
</organism>
<gene>
    <name evidence="1" type="ORF">FSO04_41865</name>
</gene>
<comment type="caution">
    <text evidence="1">The sequence shown here is derived from an EMBL/GenBank/DDBJ whole genome shotgun (WGS) entry which is preliminary data.</text>
</comment>
<dbReference type="AlphaFoldDB" id="A0A6N6W046"/>
<protein>
    <recommendedName>
        <fullName evidence="3">Inclusion body protein</fullName>
    </recommendedName>
</protein>
<evidence type="ECO:0000313" key="2">
    <source>
        <dbReference type="Proteomes" id="UP000463700"/>
    </source>
</evidence>
<accession>A0A6N6W046</accession>
<dbReference type="Pfam" id="PF12306">
    <property type="entry name" value="PixA"/>
    <property type="match status" value="1"/>
</dbReference>
<evidence type="ECO:0008006" key="3">
    <source>
        <dbReference type="Google" id="ProtNLM"/>
    </source>
</evidence>
<evidence type="ECO:0000313" key="1">
    <source>
        <dbReference type="EMBL" id="KAE8754032.1"/>
    </source>
</evidence>
<name>A0A6N6W046_9BURK</name>
<dbReference type="RefSeq" id="WP_154567242.1">
    <property type="nucleotide sequence ID" value="NZ_VOSW01000151.1"/>
</dbReference>
<dbReference type="OrthoDB" id="9128380at2"/>
<dbReference type="Gene3D" id="2.60.40.3910">
    <property type="entry name" value="Inclusion body protein"/>
    <property type="match status" value="1"/>
</dbReference>
<proteinExistence type="predicted"/>